<protein>
    <recommendedName>
        <fullName evidence="4">DUF4367 domain-containing protein</fullName>
    </recommendedName>
</protein>
<organism evidence="2 3">
    <name type="scientific">Mesobacillus subterraneus</name>
    <dbReference type="NCBI Taxonomy" id="285983"/>
    <lineage>
        <taxon>Bacteria</taxon>
        <taxon>Bacillati</taxon>
        <taxon>Bacillota</taxon>
        <taxon>Bacilli</taxon>
        <taxon>Bacillales</taxon>
        <taxon>Bacillaceae</taxon>
        <taxon>Mesobacillus</taxon>
    </lineage>
</organism>
<dbReference type="AlphaFoldDB" id="A0A427TTX0"/>
<dbReference type="OrthoDB" id="2450230at2"/>
<proteinExistence type="predicted"/>
<name>A0A427TTX0_9BACI</name>
<gene>
    <name evidence="2" type="ORF">EJA10_08275</name>
</gene>
<feature type="chain" id="PRO_5039532669" description="DUF4367 domain-containing protein" evidence="1">
    <location>
        <begin position="20"/>
        <end position="167"/>
    </location>
</feature>
<evidence type="ECO:0008006" key="4">
    <source>
        <dbReference type="Google" id="ProtNLM"/>
    </source>
</evidence>
<dbReference type="Proteomes" id="UP000279911">
    <property type="component" value="Unassembled WGS sequence"/>
</dbReference>
<keyword evidence="1" id="KW-0732">Signal</keyword>
<feature type="signal peptide" evidence="1">
    <location>
        <begin position="1"/>
        <end position="19"/>
    </location>
</feature>
<comment type="caution">
    <text evidence="2">The sequence shown here is derived from an EMBL/GenBank/DDBJ whole genome shotgun (WGS) entry which is preliminary data.</text>
</comment>
<reference evidence="3" key="1">
    <citation type="submission" date="2018-12" db="EMBL/GenBank/DDBJ databases">
        <title>Bacillus chawlae sp. nov., Bacillus glennii sp. nov., and Bacillus saganii sp. nov. Isolated from the Vehicle Assembly Building at Kennedy Space Center where the Viking Spacecraft were Assembled.</title>
        <authorList>
            <person name="Seuylemezian A."/>
            <person name="Vaishampayan P."/>
        </authorList>
    </citation>
    <scope>NUCLEOTIDE SEQUENCE [LARGE SCALE GENOMIC DNA]</scope>
    <source>
        <strain evidence="3">DSM 13966</strain>
    </source>
</reference>
<evidence type="ECO:0000256" key="1">
    <source>
        <dbReference type="SAM" id="SignalP"/>
    </source>
</evidence>
<dbReference type="EMBL" id="RSFW01000010">
    <property type="protein sequence ID" value="RSD27882.1"/>
    <property type="molecule type" value="Genomic_DNA"/>
</dbReference>
<evidence type="ECO:0000313" key="3">
    <source>
        <dbReference type="Proteomes" id="UP000279911"/>
    </source>
</evidence>
<accession>A0A427TTX0</accession>
<dbReference type="PROSITE" id="PS51257">
    <property type="entry name" value="PROKAR_LIPOPROTEIN"/>
    <property type="match status" value="1"/>
</dbReference>
<evidence type="ECO:0000313" key="2">
    <source>
        <dbReference type="EMBL" id="RSD27882.1"/>
    </source>
</evidence>
<sequence>MKSKLAFALVLMGAFLLSACSSSFPEQKAEIKEEVANTFKGEPEKTNNSTKDIDYYLPAGVEVEEEQPNNVLLKDGSKTYILFYNQHEKEDSKVVYESTVKQQSAWDANETFTENGKFGYMLVKKLKEDHGYQLIVGIGGVKLTTETENVKEDAEAMMKIANSVTVK</sequence>
<dbReference type="STRING" id="285983.UB32_07570"/>